<name>C4JL66_UNCRE</name>
<dbReference type="RefSeq" id="XP_002540888.1">
    <property type="nucleotide sequence ID" value="XM_002540842.1"/>
</dbReference>
<organism evidence="2 3">
    <name type="scientific">Uncinocarpus reesii (strain UAMH 1704)</name>
    <dbReference type="NCBI Taxonomy" id="336963"/>
    <lineage>
        <taxon>Eukaryota</taxon>
        <taxon>Fungi</taxon>
        <taxon>Dikarya</taxon>
        <taxon>Ascomycota</taxon>
        <taxon>Pezizomycotina</taxon>
        <taxon>Eurotiomycetes</taxon>
        <taxon>Eurotiomycetidae</taxon>
        <taxon>Onygenales</taxon>
        <taxon>Onygenaceae</taxon>
        <taxon>Uncinocarpus</taxon>
    </lineage>
</organism>
<feature type="compositionally biased region" description="Low complexity" evidence="1">
    <location>
        <begin position="187"/>
        <end position="205"/>
    </location>
</feature>
<feature type="compositionally biased region" description="Basic and acidic residues" evidence="1">
    <location>
        <begin position="56"/>
        <end position="80"/>
    </location>
</feature>
<protein>
    <submittedName>
        <fullName evidence="2">Uncharacterized protein</fullName>
    </submittedName>
</protein>
<dbReference type="eggNOG" id="ENOG502S3V4">
    <property type="taxonomic scope" value="Eukaryota"/>
</dbReference>
<sequence>MAVRPSPGAIPPRSSNEQRESPSSRLDTMNSPTPIRTQAPHSRAPSSTVDPSQAAEVRKALTSPRRESIDKARVAADYEPRTLGSPLASPPLNEESPGPLSPSTSESDSDSDGPNLPFKRFGKFSMLRPRNTELDEDEEDEESPAFLPVDQASQRATHTTEHDPGATLREELGGGHSRRVALQKEVTTTSISTTSSGMGSASSASDGQQRRHHLGALSPRRAAELRLSPHNQAKRSDGTPSMGSSFSDLDDASVTQSALEEALLSNMQNGGVASRMSTLSQALRSRYL</sequence>
<dbReference type="GO" id="GO:0000407">
    <property type="term" value="C:phagophore assembly site"/>
    <property type="evidence" value="ECO:0007669"/>
    <property type="project" value="TreeGrafter"/>
</dbReference>
<dbReference type="InterPro" id="IPR039113">
    <property type="entry name" value="ATG29"/>
</dbReference>
<dbReference type="GeneID" id="8444484"/>
<gene>
    <name evidence="2" type="ORF">UREG_00401</name>
</gene>
<proteinExistence type="predicted"/>
<feature type="compositionally biased region" description="Polar residues" evidence="1">
    <location>
        <begin position="23"/>
        <end position="51"/>
    </location>
</feature>
<dbReference type="STRING" id="336963.C4JL66"/>
<evidence type="ECO:0000313" key="3">
    <source>
        <dbReference type="Proteomes" id="UP000002058"/>
    </source>
</evidence>
<dbReference type="GO" id="GO:0000045">
    <property type="term" value="P:autophagosome assembly"/>
    <property type="evidence" value="ECO:0007669"/>
    <property type="project" value="InterPro"/>
</dbReference>
<evidence type="ECO:0000313" key="2">
    <source>
        <dbReference type="EMBL" id="EEP75555.1"/>
    </source>
</evidence>
<feature type="region of interest" description="Disordered" evidence="1">
    <location>
        <begin position="1"/>
        <end position="256"/>
    </location>
</feature>
<dbReference type="PANTHER" id="PTHR40012">
    <property type="entry name" value="AUTOPHAGY-RELATED PROTEIN 29"/>
    <property type="match status" value="1"/>
</dbReference>
<dbReference type="OMA" id="HEHTHRE"/>
<dbReference type="InParanoid" id="C4JL66"/>
<reference evidence="3" key="1">
    <citation type="journal article" date="2009" name="Genome Res.">
        <title>Comparative genomic analyses of the human fungal pathogens Coccidioides and their relatives.</title>
        <authorList>
            <person name="Sharpton T.J."/>
            <person name="Stajich J.E."/>
            <person name="Rounsley S.D."/>
            <person name="Gardner M.J."/>
            <person name="Wortman J.R."/>
            <person name="Jordar V.S."/>
            <person name="Maiti R."/>
            <person name="Kodira C.D."/>
            <person name="Neafsey D.E."/>
            <person name="Zeng Q."/>
            <person name="Hung C.-Y."/>
            <person name="McMahan C."/>
            <person name="Muszewska A."/>
            <person name="Grynberg M."/>
            <person name="Mandel M.A."/>
            <person name="Kellner E.M."/>
            <person name="Barker B.M."/>
            <person name="Galgiani J.N."/>
            <person name="Orbach M.J."/>
            <person name="Kirkland T.N."/>
            <person name="Cole G.T."/>
            <person name="Henn M.R."/>
            <person name="Birren B.W."/>
            <person name="Taylor J.W."/>
        </authorList>
    </citation>
    <scope>NUCLEOTIDE SEQUENCE [LARGE SCALE GENOMIC DNA]</scope>
    <source>
        <strain evidence="3">UAMH 1704</strain>
    </source>
</reference>
<feature type="compositionally biased region" description="Polar residues" evidence="1">
    <location>
        <begin position="238"/>
        <end position="256"/>
    </location>
</feature>
<dbReference type="OrthoDB" id="21072at2759"/>
<dbReference type="HOGENOM" id="CLU_027589_0_0_1"/>
<accession>C4JL66</accession>
<feature type="compositionally biased region" description="Basic and acidic residues" evidence="1">
    <location>
        <begin position="158"/>
        <end position="173"/>
    </location>
</feature>
<dbReference type="EMBL" id="CH476615">
    <property type="protein sequence ID" value="EEP75555.1"/>
    <property type="molecule type" value="Genomic_DNA"/>
</dbReference>
<dbReference type="PANTHER" id="PTHR40012:SF1">
    <property type="entry name" value="AUTOPHAGY-RELATED PROTEIN 29"/>
    <property type="match status" value="1"/>
</dbReference>
<feature type="compositionally biased region" description="Acidic residues" evidence="1">
    <location>
        <begin position="134"/>
        <end position="143"/>
    </location>
</feature>
<evidence type="ECO:0000256" key="1">
    <source>
        <dbReference type="SAM" id="MobiDB-lite"/>
    </source>
</evidence>
<dbReference type="KEGG" id="ure:UREG_00401"/>
<keyword evidence="3" id="KW-1185">Reference proteome</keyword>
<dbReference type="AlphaFoldDB" id="C4JL66"/>
<dbReference type="VEuPathDB" id="FungiDB:UREG_00401"/>
<dbReference type="Proteomes" id="UP000002058">
    <property type="component" value="Unassembled WGS sequence"/>
</dbReference>